<reference evidence="1 2" key="1">
    <citation type="submission" date="2019-10" db="EMBL/GenBank/DDBJ databases">
        <title>Description of Paenibacillus terricola sp. nov.</title>
        <authorList>
            <person name="Carlier A."/>
            <person name="Qi S."/>
        </authorList>
    </citation>
    <scope>NUCLEOTIDE SEQUENCE [LARGE SCALE GENOMIC DNA]</scope>
    <source>
        <strain evidence="1 2">LMG 31459</strain>
    </source>
</reference>
<protein>
    <submittedName>
        <fullName evidence="1">Uncharacterized protein</fullName>
    </submittedName>
</protein>
<keyword evidence="2" id="KW-1185">Reference proteome</keyword>
<gene>
    <name evidence="1" type="ORF">GC101_12635</name>
</gene>
<dbReference type="EMBL" id="WHOB01000030">
    <property type="protein sequence ID" value="NOU79720.1"/>
    <property type="molecule type" value="Genomic_DNA"/>
</dbReference>
<dbReference type="Proteomes" id="UP000596857">
    <property type="component" value="Unassembled WGS sequence"/>
</dbReference>
<name>A0ABX1YFE3_9BACL</name>
<proteinExistence type="predicted"/>
<evidence type="ECO:0000313" key="1">
    <source>
        <dbReference type="EMBL" id="NOU79720.1"/>
    </source>
</evidence>
<evidence type="ECO:0000313" key="2">
    <source>
        <dbReference type="Proteomes" id="UP000596857"/>
    </source>
</evidence>
<sequence length="89" mass="10229">MNRAAILLDWRVAALFYDLSAWMDAVLTVKHLNAYYVVRITTLAQQYQGIRKDCCTIYSNFPGKSLVAGEMLLFIQHFWILAELGRGML</sequence>
<comment type="caution">
    <text evidence="1">The sequence shown here is derived from an EMBL/GenBank/DDBJ whole genome shotgun (WGS) entry which is preliminary data.</text>
</comment>
<organism evidence="1 2">
    <name type="scientific">Paenibacillus phytohabitans</name>
    <dbReference type="NCBI Taxonomy" id="2654978"/>
    <lineage>
        <taxon>Bacteria</taxon>
        <taxon>Bacillati</taxon>
        <taxon>Bacillota</taxon>
        <taxon>Bacilli</taxon>
        <taxon>Bacillales</taxon>
        <taxon>Paenibacillaceae</taxon>
        <taxon>Paenibacillus</taxon>
    </lineage>
</organism>
<accession>A0ABX1YFE3</accession>